<dbReference type="KEGG" id="ans:ArsFIN_54680"/>
<accession>A0A4P7L2A5</accession>
<feature type="domain" description="Putative exodeoxyribonuclease 8 PDDEXK-like" evidence="1">
    <location>
        <begin position="272"/>
        <end position="466"/>
    </location>
</feature>
<reference evidence="2 4" key="1">
    <citation type="submission" date="2019-03" db="EMBL/GenBank/DDBJ databases">
        <title>Long-read sequencing reveals hyperdense prophage content in a complex bacterial symbiont genome.</title>
        <authorList>
            <person name="Frost C.L."/>
            <person name="Siozios S."/>
            <person name="Nadal-Jimenez P."/>
            <person name="Brockhurst M.A."/>
            <person name="King K.C."/>
            <person name="Darby A.C."/>
            <person name="Hurst G.D.D."/>
        </authorList>
    </citation>
    <scope>NUCLEOTIDE SEQUENCE [LARGE SCALE GENOMIC DNA]</scope>
    <source>
        <strain evidence="2 4">FIN</strain>
        <plasmid evidence="4">parsfin11</plasmid>
        <plasmid evidence="2">pArsFIN11</plasmid>
    </source>
</reference>
<sequence length="531" mass="59723">MKYFKATLITNVDHEKGKTTNFIYLASETKIAAKKQASQYIFETDGANCCFYKSPRLEEISVEEYLANTEKQTDITEEQEIDQFCALLTIFGIQEEYDEGEMRDADDLLANPSEEPELFEQYTHLRELLSVKIQEVGKTISLSEINKIAINLFECGKDNQLLTQSTELSTESVVIPVENVVEVEKSVTDVALDELVNNYTEEKELINSVIKNIDDNSIFSAFPPVNGKIMSGEGISLEMLNGCVDALKPTESLIVRHLANSTYHAANGYSSTQIRLVQKSGLGALDWYKKAPIQGEKTRALLIGDAVHTAILEPELFPLRYVSAPELDLRTKDGKKILSDFEKKNLTLARLVLKKEEFEAIQLMRDSALAYPLVAELLENGEPELSIFYRTEKGTLLKIRPDWLGLYSGVPFILDVKTTDDVHDFGKSVDKFGYHLQAAFYRIIAQKVFNLDIDFLFCAIGKRPECGRYPVQLGMLDEEDSEEGEIQVNGVINALEKGGETQAFAMISRPFWAKQADRKRREALMLEGGVA</sequence>
<geneLocation type="plasmid" evidence="3 5">
    <name>paNv_CAN4</name>
</geneLocation>
<organism evidence="2 4">
    <name type="scientific">Arsenophonus nasoniae</name>
    <name type="common">son-killer infecting Nasonia vitripennis</name>
    <dbReference type="NCBI Taxonomy" id="638"/>
    <lineage>
        <taxon>Bacteria</taxon>
        <taxon>Pseudomonadati</taxon>
        <taxon>Pseudomonadota</taxon>
        <taxon>Gammaproteobacteria</taxon>
        <taxon>Enterobacterales</taxon>
        <taxon>Morganellaceae</taxon>
        <taxon>Arsenophonus</taxon>
    </lineage>
</organism>
<dbReference type="Proteomes" id="UP001177592">
    <property type="component" value="Plasmid paNv_CAN4"/>
</dbReference>
<dbReference type="Proteomes" id="UP000295134">
    <property type="component" value="Plasmid pArsFIN11"/>
</dbReference>
<dbReference type="InterPro" id="IPR024432">
    <property type="entry name" value="Put_RecE_PDDEXK-like_dom"/>
</dbReference>
<geneLocation type="plasmid" evidence="4">
    <name>parsfin11</name>
</geneLocation>
<proteinExistence type="predicted"/>
<evidence type="ECO:0000313" key="5">
    <source>
        <dbReference type="Proteomes" id="UP001177592"/>
    </source>
</evidence>
<dbReference type="GeneID" id="39751758"/>
<protein>
    <submittedName>
        <fullName evidence="2">Exodeoxyribonuclease 8</fullName>
        <ecNumber evidence="2">3.1.11.-</ecNumber>
    </submittedName>
    <submittedName>
        <fullName evidence="3">PD-(D/E)XK nuclease-like domain-containing protein</fullName>
    </submittedName>
</protein>
<dbReference type="AlphaFoldDB" id="A0A4P7L2A5"/>
<dbReference type="EMBL" id="CP123527">
    <property type="protein sequence ID" value="WGM08473.1"/>
    <property type="molecule type" value="Genomic_DNA"/>
</dbReference>
<dbReference type="RefSeq" id="WP_135679142.1">
    <property type="nucleotide sequence ID" value="NZ_CP038623.1"/>
</dbReference>
<keyword evidence="5" id="KW-1185">Reference proteome</keyword>
<evidence type="ECO:0000313" key="3">
    <source>
        <dbReference type="EMBL" id="WGM08473.1"/>
    </source>
</evidence>
<dbReference type="InterPro" id="IPR011604">
    <property type="entry name" value="PDDEXK-like_dom_sf"/>
</dbReference>
<reference evidence="3" key="2">
    <citation type="submission" date="2023-04" db="EMBL/GenBank/DDBJ databases">
        <title>Genome dynamics across the evolutionary transition to endosymbiosis.</title>
        <authorList>
            <person name="Siozios S."/>
            <person name="Nadal-Jimenez P."/>
            <person name="Azagi T."/>
            <person name="Sprong H."/>
            <person name="Frost C.L."/>
            <person name="Parratt S.R."/>
            <person name="Taylor G."/>
            <person name="Brettell L."/>
            <person name="Lew K.C."/>
            <person name="Croft L."/>
            <person name="King K.C."/>
            <person name="Brockhurst M.A."/>
            <person name="Hypsa V."/>
            <person name="Novakova E."/>
            <person name="Darby A.C."/>
            <person name="Hurst G.D.D."/>
        </authorList>
    </citation>
    <scope>NUCLEOTIDE SEQUENCE</scope>
    <source>
        <strain evidence="3">ANv_CAN</strain>
        <plasmid evidence="3">paNv_CAN4</plasmid>
    </source>
</reference>
<dbReference type="EMBL" id="CP038623">
    <property type="protein sequence ID" value="QBY46857.1"/>
    <property type="molecule type" value="Genomic_DNA"/>
</dbReference>
<geneLocation type="plasmid" evidence="2">
    <name>pArsFIN11</name>
</geneLocation>
<keyword evidence="2" id="KW-0614">Plasmid</keyword>
<evidence type="ECO:0000313" key="4">
    <source>
        <dbReference type="Proteomes" id="UP000295134"/>
    </source>
</evidence>
<dbReference type="EC" id="3.1.11.-" evidence="2"/>
<dbReference type="Gene3D" id="3.90.320.10">
    <property type="match status" value="1"/>
</dbReference>
<evidence type="ECO:0000259" key="1">
    <source>
        <dbReference type="Pfam" id="PF12684"/>
    </source>
</evidence>
<name>A0A4P7L2A5_9GAMM</name>
<keyword evidence="2" id="KW-0378">Hydrolase</keyword>
<dbReference type="GO" id="GO:0016787">
    <property type="term" value="F:hydrolase activity"/>
    <property type="evidence" value="ECO:0007669"/>
    <property type="project" value="UniProtKB-KW"/>
</dbReference>
<dbReference type="Pfam" id="PF12684">
    <property type="entry name" value="DUF3799"/>
    <property type="match status" value="1"/>
</dbReference>
<evidence type="ECO:0000313" key="2">
    <source>
        <dbReference type="EMBL" id="QBY46857.1"/>
    </source>
</evidence>
<gene>
    <name evidence="2" type="primary">recE_7</name>
    <name evidence="2" type="ORF">ArsFIN_54680</name>
    <name evidence="3" type="ORF">QE258_24530</name>
</gene>